<dbReference type="GO" id="GO:0030527">
    <property type="term" value="F:structural constituent of chromatin"/>
    <property type="evidence" value="ECO:0007669"/>
    <property type="project" value="InterPro"/>
</dbReference>
<evidence type="ECO:0000313" key="7">
    <source>
        <dbReference type="Proteomes" id="UP000308365"/>
    </source>
</evidence>
<dbReference type="InterPro" id="IPR007125">
    <property type="entry name" value="H2A/H2B/H3"/>
</dbReference>
<keyword evidence="4" id="KW-0812">Transmembrane</keyword>
<reference evidence="7" key="1">
    <citation type="journal article" date="2019" name="IScience">
        <title>Narwhal Genome Reveals Long-Term Low Genetic Diversity despite Current Large Abundance Size.</title>
        <authorList>
            <person name="Westbury M.V."/>
            <person name="Petersen B."/>
            <person name="Garde E."/>
            <person name="Heide-Jorgensen M.P."/>
            <person name="Lorenzen E.D."/>
        </authorList>
    </citation>
    <scope>NUCLEOTIDE SEQUENCE [LARGE SCALE GENOMIC DNA]</scope>
</reference>
<feature type="compositionally biased region" description="Basic and acidic residues" evidence="3">
    <location>
        <begin position="15"/>
        <end position="26"/>
    </location>
</feature>
<dbReference type="Pfam" id="PF00125">
    <property type="entry name" value="Histone"/>
    <property type="match status" value="1"/>
</dbReference>
<dbReference type="GO" id="GO:0003677">
    <property type="term" value="F:DNA binding"/>
    <property type="evidence" value="ECO:0007669"/>
    <property type="project" value="InterPro"/>
</dbReference>
<feature type="compositionally biased region" description="Polar residues" evidence="3">
    <location>
        <begin position="190"/>
        <end position="201"/>
    </location>
</feature>
<feature type="region of interest" description="Disordered" evidence="3">
    <location>
        <begin position="185"/>
        <end position="209"/>
    </location>
</feature>
<keyword evidence="4" id="KW-1133">Transmembrane helix</keyword>
<feature type="transmembrane region" description="Helical" evidence="4">
    <location>
        <begin position="318"/>
        <end position="338"/>
    </location>
</feature>
<dbReference type="SUPFAM" id="SSF47113">
    <property type="entry name" value="Histone-fold"/>
    <property type="match status" value="1"/>
</dbReference>
<accession>A0A4U1EPJ2</accession>
<dbReference type="AlphaFoldDB" id="A0A4U1EPJ2"/>
<proteinExistence type="inferred from homology"/>
<comment type="similarity">
    <text evidence="1">Belongs to the histone H3 family.</text>
</comment>
<name>A0A4U1EPJ2_MONMO</name>
<dbReference type="PRINTS" id="PR00622">
    <property type="entry name" value="HISTONEH3"/>
</dbReference>
<dbReference type="PANTHER" id="PTHR11426">
    <property type="entry name" value="HISTONE H3"/>
    <property type="match status" value="1"/>
</dbReference>
<dbReference type="GO" id="GO:0046982">
    <property type="term" value="F:protein heterodimerization activity"/>
    <property type="evidence" value="ECO:0007669"/>
    <property type="project" value="InterPro"/>
</dbReference>
<evidence type="ECO:0000256" key="3">
    <source>
        <dbReference type="SAM" id="MobiDB-lite"/>
    </source>
</evidence>
<comment type="caution">
    <text evidence="6">The sequence shown here is derived from an EMBL/GenBank/DDBJ whole genome shotgun (WGS) entry which is preliminary data.</text>
</comment>
<dbReference type="Proteomes" id="UP000308365">
    <property type="component" value="Unassembled WGS sequence"/>
</dbReference>
<evidence type="ECO:0000256" key="4">
    <source>
        <dbReference type="SAM" id="Phobius"/>
    </source>
</evidence>
<dbReference type="EMBL" id="RWIC01001077">
    <property type="protein sequence ID" value="TKC37846.1"/>
    <property type="molecule type" value="Genomic_DNA"/>
</dbReference>
<dbReference type="InterPro" id="IPR000164">
    <property type="entry name" value="Histone_H3/CENP-A"/>
</dbReference>
<keyword evidence="2" id="KW-0488">Methylation</keyword>
<feature type="domain" description="Core Histone H2A/H2B/H3" evidence="5">
    <location>
        <begin position="213"/>
        <end position="256"/>
    </location>
</feature>
<keyword evidence="4" id="KW-0472">Membrane</keyword>
<evidence type="ECO:0000256" key="1">
    <source>
        <dbReference type="ARBA" id="ARBA00010343"/>
    </source>
</evidence>
<evidence type="ECO:0000256" key="2">
    <source>
        <dbReference type="ARBA" id="ARBA00022481"/>
    </source>
</evidence>
<dbReference type="InterPro" id="IPR009072">
    <property type="entry name" value="Histone-fold"/>
</dbReference>
<gene>
    <name evidence="6" type="ORF">EI555_021486</name>
</gene>
<sequence length="364" mass="42193">MPERARARTGIQTPSERRGKASDADSERFCVQGVAAAADERAKRAFALLYEAPKQPKRQMIYKISYSRVRREIKWKVRVRSENETDYKKGREGEREMETAGRANETSIFLKASANLGCFGYQISPQRNQDIVDFVPKASYKAYGYRCYSLGNFVFKETEMMPPLHHSCSLSRSLYQGYKQTSGKARKKQLATNATHKSLPSSGGVKKPHHYRPDTVALHEIRCYQKSTELLIRKLPFQHLVQEVSQDFKTDLSLDQKLTAPTLQLDRMFSSGGIQKSSYPLLDVIFSFIFLSYLPLIIIFIFFTFIHIPFFINIFQSFFLFIVIFFFPFLIIHILSGFPFDFSGLRRWITTLIQMKFFGENFIF</sequence>
<feature type="region of interest" description="Disordered" evidence="3">
    <location>
        <begin position="1"/>
        <end position="26"/>
    </location>
</feature>
<dbReference type="GO" id="GO:0000786">
    <property type="term" value="C:nucleosome"/>
    <property type="evidence" value="ECO:0007669"/>
    <property type="project" value="InterPro"/>
</dbReference>
<feature type="transmembrane region" description="Helical" evidence="4">
    <location>
        <begin position="284"/>
        <end position="312"/>
    </location>
</feature>
<dbReference type="Gene3D" id="1.10.20.10">
    <property type="entry name" value="Histone, subunit A"/>
    <property type="match status" value="1"/>
</dbReference>
<evidence type="ECO:0000259" key="5">
    <source>
        <dbReference type="Pfam" id="PF00125"/>
    </source>
</evidence>
<evidence type="ECO:0000313" key="6">
    <source>
        <dbReference type="EMBL" id="TKC37846.1"/>
    </source>
</evidence>
<feature type="non-terminal residue" evidence="6">
    <location>
        <position position="364"/>
    </location>
</feature>
<organism evidence="6 7">
    <name type="scientific">Monodon monoceros</name>
    <name type="common">Narwhal</name>
    <name type="synonym">Ceratodon monodon</name>
    <dbReference type="NCBI Taxonomy" id="40151"/>
    <lineage>
        <taxon>Eukaryota</taxon>
        <taxon>Metazoa</taxon>
        <taxon>Chordata</taxon>
        <taxon>Craniata</taxon>
        <taxon>Vertebrata</taxon>
        <taxon>Euteleostomi</taxon>
        <taxon>Mammalia</taxon>
        <taxon>Eutheria</taxon>
        <taxon>Laurasiatheria</taxon>
        <taxon>Artiodactyla</taxon>
        <taxon>Whippomorpha</taxon>
        <taxon>Cetacea</taxon>
        <taxon>Odontoceti</taxon>
        <taxon>Monodontidae</taxon>
        <taxon>Monodon</taxon>
    </lineage>
</organism>
<dbReference type="SMART" id="SM00428">
    <property type="entry name" value="H3"/>
    <property type="match status" value="1"/>
</dbReference>
<protein>
    <recommendedName>
        <fullName evidence="5">Core Histone H2A/H2B/H3 domain-containing protein</fullName>
    </recommendedName>
</protein>